<sequence>MDVISQYFAAGATRVEVPGRSRASADTAVTPRHDRAIPDQGFCIHYESAGIVVDHADDAGLAAALDVVELLNEDASFETALEVRDAPVFPTRAYLMDMSGDRILSWDGFVRIVETLETLRFNQLELRVGHAFAYRDQDVVWEGASPLTPAQLHRIEALCQSHGIRLVLAIEPLTHWERWLSHAEYAWRAELPQGRLSGDGTRRRIPPSELAATPDNAHFVAGLVEQLTATLSGRRINIGGHSTRELGRGRSRRLVERRGLEAVALDFIAHATVALERHGTVGEMWADLVSGDPALLAQVPVQVTPVVRCSGPERFAEAGGVLARSRRSFWVAPGTGSWNTLCGRSRQAVDNVDDAVTWGVASGASGLLLTSWAGRGHWAPEALNLPAMVEAAVRAWRGDGPGEDLGPLLGALVPEDVAAALLRLGDVPEAAPLPPTVRNTDLTWEALRTGGHLPPEWGVGAERVDAAQQVVRDVRRILDSGPGGAGPGGTGALPRAQVRLCADLCDFGLTLVDVAQERSRAAEADLRGRWDLLVARQRELWLATAREGGLDHSLSLLDPLGAAGEAAARAR</sequence>
<protein>
    <recommendedName>
        <fullName evidence="3">Beta-N-acetylhexosaminidase</fullName>
    </recommendedName>
</protein>
<organism evidence="1 2">
    <name type="scientific">Schaalia naturae</name>
    <dbReference type="NCBI Taxonomy" id="635203"/>
    <lineage>
        <taxon>Bacteria</taxon>
        <taxon>Bacillati</taxon>
        <taxon>Actinomycetota</taxon>
        <taxon>Actinomycetes</taxon>
        <taxon>Actinomycetales</taxon>
        <taxon>Actinomycetaceae</taxon>
        <taxon>Schaalia</taxon>
    </lineage>
</organism>
<name>A0ABW2SMI9_9ACTO</name>
<gene>
    <name evidence="1" type="ORF">ACFQWG_09020</name>
</gene>
<reference evidence="2" key="1">
    <citation type="journal article" date="2019" name="Int. J. Syst. Evol. Microbiol.">
        <title>The Global Catalogue of Microorganisms (GCM) 10K type strain sequencing project: providing services to taxonomists for standard genome sequencing and annotation.</title>
        <authorList>
            <consortium name="The Broad Institute Genomics Platform"/>
            <consortium name="The Broad Institute Genome Sequencing Center for Infectious Disease"/>
            <person name="Wu L."/>
            <person name="Ma J."/>
        </authorList>
    </citation>
    <scope>NUCLEOTIDE SEQUENCE [LARGE SCALE GENOMIC DNA]</scope>
    <source>
        <strain evidence="2">CCUG 56698</strain>
    </source>
</reference>
<dbReference type="Proteomes" id="UP001596527">
    <property type="component" value="Unassembled WGS sequence"/>
</dbReference>
<keyword evidence="2" id="KW-1185">Reference proteome</keyword>
<accession>A0ABW2SMI9</accession>
<evidence type="ECO:0000313" key="2">
    <source>
        <dbReference type="Proteomes" id="UP001596527"/>
    </source>
</evidence>
<dbReference type="EMBL" id="JBHTEF010000001">
    <property type="protein sequence ID" value="MFC7581335.1"/>
    <property type="molecule type" value="Genomic_DNA"/>
</dbReference>
<proteinExistence type="predicted"/>
<dbReference type="RefSeq" id="WP_380974575.1">
    <property type="nucleotide sequence ID" value="NZ_JBHTEF010000001.1"/>
</dbReference>
<dbReference type="SUPFAM" id="SSF51445">
    <property type="entry name" value="(Trans)glycosidases"/>
    <property type="match status" value="1"/>
</dbReference>
<dbReference type="Gene3D" id="3.20.20.80">
    <property type="entry name" value="Glycosidases"/>
    <property type="match status" value="1"/>
</dbReference>
<evidence type="ECO:0000313" key="1">
    <source>
        <dbReference type="EMBL" id="MFC7581335.1"/>
    </source>
</evidence>
<comment type="caution">
    <text evidence="1">The sequence shown here is derived from an EMBL/GenBank/DDBJ whole genome shotgun (WGS) entry which is preliminary data.</text>
</comment>
<dbReference type="InterPro" id="IPR017853">
    <property type="entry name" value="GH"/>
</dbReference>
<evidence type="ECO:0008006" key="3">
    <source>
        <dbReference type="Google" id="ProtNLM"/>
    </source>
</evidence>